<accession>S7RUH7</accession>
<protein>
    <submittedName>
        <fullName evidence="1">Uncharacterized protein</fullName>
    </submittedName>
</protein>
<evidence type="ECO:0000313" key="2">
    <source>
        <dbReference type="Proteomes" id="UP000030669"/>
    </source>
</evidence>
<organism evidence="1 2">
    <name type="scientific">Gloeophyllum trabeum (strain ATCC 11539 / FP-39264 / Madison 617)</name>
    <name type="common">Brown rot fungus</name>
    <dbReference type="NCBI Taxonomy" id="670483"/>
    <lineage>
        <taxon>Eukaryota</taxon>
        <taxon>Fungi</taxon>
        <taxon>Dikarya</taxon>
        <taxon>Basidiomycota</taxon>
        <taxon>Agaricomycotina</taxon>
        <taxon>Agaricomycetes</taxon>
        <taxon>Gloeophyllales</taxon>
        <taxon>Gloeophyllaceae</taxon>
        <taxon>Gloeophyllum</taxon>
    </lineage>
</organism>
<proteinExistence type="predicted"/>
<dbReference type="GeneID" id="19309359"/>
<gene>
    <name evidence="1" type="ORF">GLOTRDRAFT_92073</name>
</gene>
<sequence length="158" mass="17215">MPNKPVHVYIPFDGVADKVKRGIIDKINEPNKEFDFAEPPIAAAPALDASELPEGDAIPNHAEIKLEEAIQKELQYGQECGRGTAFFIWAEGSALQASDPTVQVIHVWPPEKEGDKPKVQEIRAELGQVAGIVNCVESGNQSFEECQEWAGPDGVVRA</sequence>
<dbReference type="HOGENOM" id="CLU_1669549_0_0_1"/>
<dbReference type="Proteomes" id="UP000030669">
    <property type="component" value="Unassembled WGS sequence"/>
</dbReference>
<name>S7RUH7_GLOTA</name>
<evidence type="ECO:0000313" key="1">
    <source>
        <dbReference type="EMBL" id="EPQ56854.1"/>
    </source>
</evidence>
<reference evidence="1 2" key="1">
    <citation type="journal article" date="2012" name="Science">
        <title>The Paleozoic origin of enzymatic lignin decomposition reconstructed from 31 fungal genomes.</title>
        <authorList>
            <person name="Floudas D."/>
            <person name="Binder M."/>
            <person name="Riley R."/>
            <person name="Barry K."/>
            <person name="Blanchette R.A."/>
            <person name="Henrissat B."/>
            <person name="Martinez A.T."/>
            <person name="Otillar R."/>
            <person name="Spatafora J.W."/>
            <person name="Yadav J.S."/>
            <person name="Aerts A."/>
            <person name="Benoit I."/>
            <person name="Boyd A."/>
            <person name="Carlson A."/>
            <person name="Copeland A."/>
            <person name="Coutinho P.M."/>
            <person name="de Vries R.P."/>
            <person name="Ferreira P."/>
            <person name="Findley K."/>
            <person name="Foster B."/>
            <person name="Gaskell J."/>
            <person name="Glotzer D."/>
            <person name="Gorecki P."/>
            <person name="Heitman J."/>
            <person name="Hesse C."/>
            <person name="Hori C."/>
            <person name="Igarashi K."/>
            <person name="Jurgens J.A."/>
            <person name="Kallen N."/>
            <person name="Kersten P."/>
            <person name="Kohler A."/>
            <person name="Kuees U."/>
            <person name="Kumar T.K.A."/>
            <person name="Kuo A."/>
            <person name="LaButti K."/>
            <person name="Larrondo L.F."/>
            <person name="Lindquist E."/>
            <person name="Ling A."/>
            <person name="Lombard V."/>
            <person name="Lucas S."/>
            <person name="Lundell T."/>
            <person name="Martin R."/>
            <person name="McLaughlin D.J."/>
            <person name="Morgenstern I."/>
            <person name="Morin E."/>
            <person name="Murat C."/>
            <person name="Nagy L.G."/>
            <person name="Nolan M."/>
            <person name="Ohm R.A."/>
            <person name="Patyshakuliyeva A."/>
            <person name="Rokas A."/>
            <person name="Ruiz-Duenas F.J."/>
            <person name="Sabat G."/>
            <person name="Salamov A."/>
            <person name="Samejima M."/>
            <person name="Schmutz J."/>
            <person name="Slot J.C."/>
            <person name="St John F."/>
            <person name="Stenlid J."/>
            <person name="Sun H."/>
            <person name="Sun S."/>
            <person name="Syed K."/>
            <person name="Tsang A."/>
            <person name="Wiebenga A."/>
            <person name="Young D."/>
            <person name="Pisabarro A."/>
            <person name="Eastwood D.C."/>
            <person name="Martin F."/>
            <person name="Cullen D."/>
            <person name="Grigoriev I.V."/>
            <person name="Hibbett D.S."/>
        </authorList>
    </citation>
    <scope>NUCLEOTIDE SEQUENCE [LARGE SCALE GENOMIC DNA]</scope>
    <source>
        <strain evidence="1 2">ATCC 11539</strain>
    </source>
</reference>
<dbReference type="RefSeq" id="XP_007864053.1">
    <property type="nucleotide sequence ID" value="XM_007865862.1"/>
</dbReference>
<keyword evidence="2" id="KW-1185">Reference proteome</keyword>
<dbReference type="OrthoDB" id="10319093at2759"/>
<dbReference type="EMBL" id="KB469299">
    <property type="protein sequence ID" value="EPQ56854.1"/>
    <property type="molecule type" value="Genomic_DNA"/>
</dbReference>
<dbReference type="KEGG" id="gtr:GLOTRDRAFT_92073"/>
<dbReference type="AlphaFoldDB" id="S7RUH7"/>